<gene>
    <name evidence="1" type="ORF">GCM10010178_69430</name>
</gene>
<protein>
    <submittedName>
        <fullName evidence="1">Uncharacterized protein</fullName>
    </submittedName>
</protein>
<reference evidence="2" key="1">
    <citation type="journal article" date="2019" name="Int. J. Syst. Evol. Microbiol.">
        <title>The Global Catalogue of Microorganisms (GCM) 10K type strain sequencing project: providing services to taxonomists for standard genome sequencing and annotation.</title>
        <authorList>
            <consortium name="The Broad Institute Genomics Platform"/>
            <consortium name="The Broad Institute Genome Sequencing Center for Infectious Disease"/>
            <person name="Wu L."/>
            <person name="Ma J."/>
        </authorList>
    </citation>
    <scope>NUCLEOTIDE SEQUENCE [LARGE SCALE GENOMIC DNA]</scope>
    <source>
        <strain evidence="2">JCM 3296</strain>
    </source>
</reference>
<comment type="caution">
    <text evidence="1">The sequence shown here is derived from an EMBL/GenBank/DDBJ whole genome shotgun (WGS) entry which is preliminary data.</text>
</comment>
<evidence type="ECO:0000313" key="2">
    <source>
        <dbReference type="Proteomes" id="UP000649573"/>
    </source>
</evidence>
<name>A0ABQ2V3W4_9PSEU</name>
<evidence type="ECO:0000313" key="1">
    <source>
        <dbReference type="EMBL" id="GGU67807.1"/>
    </source>
</evidence>
<proteinExistence type="predicted"/>
<organism evidence="1 2">
    <name type="scientific">Lentzea flava</name>
    <dbReference type="NCBI Taxonomy" id="103732"/>
    <lineage>
        <taxon>Bacteria</taxon>
        <taxon>Bacillati</taxon>
        <taxon>Actinomycetota</taxon>
        <taxon>Actinomycetes</taxon>
        <taxon>Pseudonocardiales</taxon>
        <taxon>Pseudonocardiaceae</taxon>
        <taxon>Lentzea</taxon>
    </lineage>
</organism>
<dbReference type="EMBL" id="BMRE01000043">
    <property type="protein sequence ID" value="GGU67807.1"/>
    <property type="molecule type" value="Genomic_DNA"/>
</dbReference>
<accession>A0ABQ2V3W4</accession>
<dbReference type="RefSeq" id="WP_268247671.1">
    <property type="nucleotide sequence ID" value="NZ_BMRE01000043.1"/>
</dbReference>
<sequence length="42" mass="4314">MKAGTKACLATAGRRIGRLEVAQIGGPGRMKSDVTVWDLAAG</sequence>
<keyword evidence="2" id="KW-1185">Reference proteome</keyword>
<dbReference type="Proteomes" id="UP000649573">
    <property type="component" value="Unassembled WGS sequence"/>
</dbReference>